<keyword evidence="1" id="KW-0808">Transferase</keyword>
<evidence type="ECO:0000256" key="1">
    <source>
        <dbReference type="ARBA" id="ARBA00022679"/>
    </source>
</evidence>
<evidence type="ECO:0000256" key="2">
    <source>
        <dbReference type="PROSITE-ProRule" id="PRU01363"/>
    </source>
</evidence>
<feature type="region of interest" description="Disordered" evidence="3">
    <location>
        <begin position="477"/>
        <end position="501"/>
    </location>
</feature>
<dbReference type="PROSITE" id="PS52019">
    <property type="entry name" value="PKS_MFAS_DH"/>
    <property type="match status" value="1"/>
</dbReference>
<dbReference type="InterPro" id="IPR049900">
    <property type="entry name" value="PKS_mFAS_DH"/>
</dbReference>
<proteinExistence type="predicted"/>
<accession>A0A3N1GM44</accession>
<evidence type="ECO:0000256" key="3">
    <source>
        <dbReference type="SAM" id="MobiDB-lite"/>
    </source>
</evidence>
<feature type="region of interest" description="C-terminal hotdog fold" evidence="2">
    <location>
        <begin position="175"/>
        <end position="308"/>
    </location>
</feature>
<dbReference type="InterPro" id="IPR055123">
    <property type="entry name" value="SpnB-like_Rossmann"/>
</dbReference>
<dbReference type="InterPro" id="IPR042104">
    <property type="entry name" value="PKS_dehydratase_sf"/>
</dbReference>
<reference evidence="5 6" key="1">
    <citation type="submission" date="2018-11" db="EMBL/GenBank/DDBJ databases">
        <title>Sequencing the genomes of 1000 actinobacteria strains.</title>
        <authorList>
            <person name="Klenk H.-P."/>
        </authorList>
    </citation>
    <scope>NUCLEOTIDE SEQUENCE [LARGE SCALE GENOMIC DNA]</scope>
    <source>
        <strain evidence="5 6">DSM 43634</strain>
    </source>
</reference>
<dbReference type="Pfam" id="PF22953">
    <property type="entry name" value="SpnB_Rossmann"/>
    <property type="match status" value="1"/>
</dbReference>
<name>A0A3N1GM44_9ACTN</name>
<comment type="caution">
    <text evidence="5">The sequence shown here is derived from an EMBL/GenBank/DDBJ whole genome shotgun (WGS) entry which is preliminary data.</text>
</comment>
<evidence type="ECO:0000259" key="4">
    <source>
        <dbReference type="PROSITE" id="PS52019"/>
    </source>
</evidence>
<gene>
    <name evidence="5" type="ORF">EDD30_4232</name>
</gene>
<feature type="active site" description="Proton acceptor; for dehydratase activity" evidence="2">
    <location>
        <position position="71"/>
    </location>
</feature>
<dbReference type="InterPro" id="IPR049551">
    <property type="entry name" value="PKS_DH_C"/>
</dbReference>
<protein>
    <submittedName>
        <fullName evidence="5">Polyketide synthase-like dehydratase family protein</fullName>
    </submittedName>
</protein>
<dbReference type="SMART" id="SM00826">
    <property type="entry name" value="PKS_DH"/>
    <property type="match status" value="1"/>
</dbReference>
<dbReference type="Proteomes" id="UP000271683">
    <property type="component" value="Unassembled WGS sequence"/>
</dbReference>
<sequence length="501" mass="52283">MNEDTGPLDDIHRGGRDLGERLSAQMARLDAGGLTRLDHPLLTVAISAPETGGVILAGRLAPETHPWLTDHRVSDTVLLPGTAHVDLALRAGAEIGFPVLARLVHEVPLAVPAHGAVQLQVVVGERTGAGTRPVRIWSRPEGAADAVWMRHASGELTASDLAAADDLGEWPPPEATPLAVDGGHERLRAVGSRSGSGLRAAWRYRDDLYAEVELPDAAHGDPAAFGIHPALLDAVLQVGLLGAGAEAVAFPVAWNTVVLRAAGAIRLRVRLTYPAADRIGITAADHTGQPVLTVASLATRPASGRGPDAQIGESALFAVQWSPMTTIGPVVDPEVVHIYGPDDLELIEADCAPPAIVAGVEPAAAGTTPARGQENTVAARRLVEGWLARPDLVESRLVLVTRRAVSVGEHDHADLAVAPVWELVRAAQAANPDRIVLLDTDAAPDEDIAGPLLARAMASGETELAIRGAELLAPRPVPLSGGIRDAPGHPPARTPARHRTA</sequence>
<dbReference type="RefSeq" id="WP_123678411.1">
    <property type="nucleotide sequence ID" value="NZ_RJKL01000001.1"/>
</dbReference>
<dbReference type="Gene3D" id="3.40.50.11460">
    <property type="match status" value="1"/>
</dbReference>
<dbReference type="PANTHER" id="PTHR43775:SF51">
    <property type="entry name" value="INACTIVE PHENOLPHTHIOCEROL SYNTHESIS POLYKETIDE SYNTHASE TYPE I PKS1-RELATED"/>
    <property type="match status" value="1"/>
</dbReference>
<dbReference type="InterPro" id="IPR020807">
    <property type="entry name" value="PKS_DH"/>
</dbReference>
<dbReference type="GO" id="GO:0004312">
    <property type="term" value="F:fatty acid synthase activity"/>
    <property type="evidence" value="ECO:0007669"/>
    <property type="project" value="TreeGrafter"/>
</dbReference>
<dbReference type="AlphaFoldDB" id="A0A3N1GM44"/>
<dbReference type="InterPro" id="IPR036291">
    <property type="entry name" value="NAD(P)-bd_dom_sf"/>
</dbReference>
<dbReference type="InterPro" id="IPR050091">
    <property type="entry name" value="PKS_NRPS_Biosynth_Enz"/>
</dbReference>
<dbReference type="Pfam" id="PF14765">
    <property type="entry name" value="PS-DH"/>
    <property type="match status" value="1"/>
</dbReference>
<feature type="active site" description="Proton donor; for dehydratase activity" evidence="2">
    <location>
        <position position="233"/>
    </location>
</feature>
<dbReference type="EMBL" id="RJKL01000001">
    <property type="protein sequence ID" value="ROP31333.1"/>
    <property type="molecule type" value="Genomic_DNA"/>
</dbReference>
<organism evidence="5 6">
    <name type="scientific">Couchioplanes caeruleus</name>
    <dbReference type="NCBI Taxonomy" id="56438"/>
    <lineage>
        <taxon>Bacteria</taxon>
        <taxon>Bacillati</taxon>
        <taxon>Actinomycetota</taxon>
        <taxon>Actinomycetes</taxon>
        <taxon>Micromonosporales</taxon>
        <taxon>Micromonosporaceae</taxon>
        <taxon>Couchioplanes</taxon>
    </lineage>
</organism>
<evidence type="ECO:0000313" key="6">
    <source>
        <dbReference type="Proteomes" id="UP000271683"/>
    </source>
</evidence>
<dbReference type="OrthoDB" id="9778690at2"/>
<dbReference type="Pfam" id="PF21089">
    <property type="entry name" value="PKS_DH_N"/>
    <property type="match status" value="1"/>
</dbReference>
<dbReference type="InterPro" id="IPR049552">
    <property type="entry name" value="PKS_DH_N"/>
</dbReference>
<dbReference type="SUPFAM" id="SSF51735">
    <property type="entry name" value="NAD(P)-binding Rossmann-fold domains"/>
    <property type="match status" value="1"/>
</dbReference>
<dbReference type="GO" id="GO:0006633">
    <property type="term" value="P:fatty acid biosynthetic process"/>
    <property type="evidence" value="ECO:0007669"/>
    <property type="project" value="TreeGrafter"/>
</dbReference>
<dbReference type="Gene3D" id="3.10.129.110">
    <property type="entry name" value="Polyketide synthase dehydratase"/>
    <property type="match status" value="1"/>
</dbReference>
<feature type="domain" description="PKS/mFAS DH" evidence="4">
    <location>
        <begin position="39"/>
        <end position="308"/>
    </location>
</feature>
<feature type="region of interest" description="N-terminal hotdog fold" evidence="2">
    <location>
        <begin position="39"/>
        <end position="163"/>
    </location>
</feature>
<evidence type="ECO:0000313" key="5">
    <source>
        <dbReference type="EMBL" id="ROP31333.1"/>
    </source>
</evidence>
<dbReference type="PANTHER" id="PTHR43775">
    <property type="entry name" value="FATTY ACID SYNTHASE"/>
    <property type="match status" value="1"/>
</dbReference>